<organism evidence="1 2">
    <name type="scientific">Novosphingobium pentaromativorans</name>
    <dbReference type="NCBI Taxonomy" id="205844"/>
    <lineage>
        <taxon>Bacteria</taxon>
        <taxon>Pseudomonadati</taxon>
        <taxon>Pseudomonadota</taxon>
        <taxon>Alphaproteobacteria</taxon>
        <taxon>Sphingomonadales</taxon>
        <taxon>Sphingomonadaceae</taxon>
        <taxon>Novosphingobium</taxon>
    </lineage>
</organism>
<accession>A0A2W5NNX6</accession>
<proteinExistence type="predicted"/>
<evidence type="ECO:0000313" key="1">
    <source>
        <dbReference type="EMBL" id="PZQ54198.1"/>
    </source>
</evidence>
<comment type="caution">
    <text evidence="1">The sequence shown here is derived from an EMBL/GenBank/DDBJ whole genome shotgun (WGS) entry which is preliminary data.</text>
</comment>
<dbReference type="EMBL" id="QFPX01000010">
    <property type="protein sequence ID" value="PZQ54198.1"/>
    <property type="molecule type" value="Genomic_DNA"/>
</dbReference>
<reference evidence="1 2" key="1">
    <citation type="submission" date="2017-08" db="EMBL/GenBank/DDBJ databases">
        <title>Infants hospitalized years apart are colonized by the same room-sourced microbial strains.</title>
        <authorList>
            <person name="Brooks B."/>
            <person name="Olm M.R."/>
            <person name="Firek B.A."/>
            <person name="Baker R."/>
            <person name="Thomas B.C."/>
            <person name="Morowitz M.J."/>
            <person name="Banfield J.F."/>
        </authorList>
    </citation>
    <scope>NUCLEOTIDE SEQUENCE [LARGE SCALE GENOMIC DNA]</scope>
    <source>
        <strain evidence="1">S2_005_002_R2_33</strain>
    </source>
</reference>
<name>A0A2W5NNX6_9SPHN</name>
<protein>
    <submittedName>
        <fullName evidence="1">Uncharacterized protein</fullName>
    </submittedName>
</protein>
<sequence>MAEGMRFYNDDGSVYMDLTTYCGAFLGSFSTNGVSSGSLSVPALVGKRLLAFCPQSNLQGQGSGGPVVTLNSSTGLISWAITGTSSGGSSNFTVFYGGY</sequence>
<evidence type="ECO:0000313" key="2">
    <source>
        <dbReference type="Proteomes" id="UP000249082"/>
    </source>
</evidence>
<dbReference type="AlphaFoldDB" id="A0A2W5NNX6"/>
<dbReference type="Proteomes" id="UP000249082">
    <property type="component" value="Unassembled WGS sequence"/>
</dbReference>
<gene>
    <name evidence="1" type="ORF">DI555_14155</name>
</gene>